<evidence type="ECO:0000256" key="2">
    <source>
        <dbReference type="ARBA" id="ARBA00005417"/>
    </source>
</evidence>
<organism evidence="9 10">
    <name type="scientific">Desulfoluna butyratoxydans</name>
    <dbReference type="NCBI Taxonomy" id="231438"/>
    <lineage>
        <taxon>Bacteria</taxon>
        <taxon>Pseudomonadati</taxon>
        <taxon>Thermodesulfobacteriota</taxon>
        <taxon>Desulfobacteria</taxon>
        <taxon>Desulfobacterales</taxon>
        <taxon>Desulfolunaceae</taxon>
        <taxon>Desulfoluna</taxon>
    </lineage>
</organism>
<dbReference type="PROSITE" id="PS00211">
    <property type="entry name" value="ABC_TRANSPORTER_1"/>
    <property type="match status" value="1"/>
</dbReference>
<dbReference type="InterPro" id="IPR027417">
    <property type="entry name" value="P-loop_NTPase"/>
</dbReference>
<dbReference type="InterPro" id="IPR017871">
    <property type="entry name" value="ABC_transporter-like_CS"/>
</dbReference>
<comment type="subcellular location">
    <subcellularLocation>
        <location evidence="1">Cell inner membrane</location>
        <topology evidence="1">Peripheral membrane protein</topology>
    </subcellularLocation>
</comment>
<evidence type="ECO:0000256" key="3">
    <source>
        <dbReference type="ARBA" id="ARBA00022448"/>
    </source>
</evidence>
<dbReference type="InterPro" id="IPR050388">
    <property type="entry name" value="ABC_Ni/Peptide_Import"/>
</dbReference>
<evidence type="ECO:0000256" key="4">
    <source>
        <dbReference type="ARBA" id="ARBA00022475"/>
    </source>
</evidence>
<dbReference type="Pfam" id="PF08352">
    <property type="entry name" value="oligo_HPY"/>
    <property type="match status" value="1"/>
</dbReference>
<dbReference type="GO" id="GO:0005524">
    <property type="term" value="F:ATP binding"/>
    <property type="evidence" value="ECO:0007669"/>
    <property type="project" value="UniProtKB-KW"/>
</dbReference>
<dbReference type="FunFam" id="3.40.50.300:FF:000016">
    <property type="entry name" value="Oligopeptide ABC transporter ATP-binding component"/>
    <property type="match status" value="1"/>
</dbReference>
<accession>A0A4U8YL99</accession>
<keyword evidence="3" id="KW-0813">Transport</keyword>
<keyword evidence="5" id="KW-0547">Nucleotide-binding</keyword>
<evidence type="ECO:0000256" key="5">
    <source>
        <dbReference type="ARBA" id="ARBA00022741"/>
    </source>
</evidence>
<sequence>MSDTPLLSIRDLSVRYSTDNGAVKAISDFHLSIDKGETLGLVGETGAGKTTMALSVMQLIADPPGRITGGEILFEGQDLTKTSEADMRKIRGGKIAMIFQDPMTSLNPIIPVDEQVAEMIALHNKVSKEEALKRALAMLETVGIQPDRAGEYPHQFSGGMKQRVIIAIALACNPALLIADEPTTALDVTIQAQVLELMKALKKKFDTAMIMITHDLGIVAETCDRVAIMYAGRIVEEATTELLYADPSHPYTQGLFASIPNVEEERESLAVIPGLPPDPTDMPKGCPFHPRCDKAMPRCSTETPQPVVREDGHMVACFLEGGDA</sequence>
<dbReference type="SUPFAM" id="SSF52540">
    <property type="entry name" value="P-loop containing nucleoside triphosphate hydrolases"/>
    <property type="match status" value="1"/>
</dbReference>
<dbReference type="SMART" id="SM00382">
    <property type="entry name" value="AAA"/>
    <property type="match status" value="1"/>
</dbReference>
<dbReference type="CDD" id="cd03257">
    <property type="entry name" value="ABC_NikE_OppD_transporters"/>
    <property type="match status" value="1"/>
</dbReference>
<dbReference type="Gene3D" id="3.40.50.300">
    <property type="entry name" value="P-loop containing nucleotide triphosphate hydrolases"/>
    <property type="match status" value="1"/>
</dbReference>
<dbReference type="Pfam" id="PF00005">
    <property type="entry name" value="ABC_tran"/>
    <property type="match status" value="1"/>
</dbReference>
<keyword evidence="10" id="KW-1185">Reference proteome</keyword>
<evidence type="ECO:0000256" key="1">
    <source>
        <dbReference type="ARBA" id="ARBA00004417"/>
    </source>
</evidence>
<evidence type="ECO:0000313" key="10">
    <source>
        <dbReference type="Proteomes" id="UP000507962"/>
    </source>
</evidence>
<dbReference type="RefSeq" id="WP_180138449.1">
    <property type="nucleotide sequence ID" value="NZ_CAADHO010000002.1"/>
</dbReference>
<feature type="domain" description="ABC transporter" evidence="8">
    <location>
        <begin position="9"/>
        <end position="256"/>
    </location>
</feature>
<dbReference type="GO" id="GO:0016887">
    <property type="term" value="F:ATP hydrolysis activity"/>
    <property type="evidence" value="ECO:0007669"/>
    <property type="project" value="InterPro"/>
</dbReference>
<evidence type="ECO:0000313" key="9">
    <source>
        <dbReference type="EMBL" id="VFQ43919.1"/>
    </source>
</evidence>
<dbReference type="PANTHER" id="PTHR43297:SF2">
    <property type="entry name" value="DIPEPTIDE TRANSPORT ATP-BINDING PROTEIN DPPD"/>
    <property type="match status" value="1"/>
</dbReference>
<evidence type="ECO:0000256" key="6">
    <source>
        <dbReference type="ARBA" id="ARBA00022840"/>
    </source>
</evidence>
<evidence type="ECO:0000259" key="8">
    <source>
        <dbReference type="PROSITE" id="PS50893"/>
    </source>
</evidence>
<keyword evidence="6" id="KW-0067">ATP-binding</keyword>
<dbReference type="AlphaFoldDB" id="A0A4U8YL99"/>
<dbReference type="InterPro" id="IPR003439">
    <property type="entry name" value="ABC_transporter-like_ATP-bd"/>
</dbReference>
<dbReference type="InterPro" id="IPR003593">
    <property type="entry name" value="AAA+_ATPase"/>
</dbReference>
<proteinExistence type="inferred from homology"/>
<dbReference type="PROSITE" id="PS50893">
    <property type="entry name" value="ABC_TRANSPORTER_2"/>
    <property type="match status" value="1"/>
</dbReference>
<name>A0A4U8YL99_9BACT</name>
<dbReference type="InterPro" id="IPR013563">
    <property type="entry name" value="Oligopep_ABC_C"/>
</dbReference>
<dbReference type="GO" id="GO:0005886">
    <property type="term" value="C:plasma membrane"/>
    <property type="evidence" value="ECO:0007669"/>
    <property type="project" value="UniProtKB-SubCell"/>
</dbReference>
<keyword evidence="7" id="KW-0472">Membrane</keyword>
<gene>
    <name evidence="9" type="ORF">MSL71_15620</name>
</gene>
<dbReference type="GO" id="GO:0015833">
    <property type="term" value="P:peptide transport"/>
    <property type="evidence" value="ECO:0007669"/>
    <property type="project" value="InterPro"/>
</dbReference>
<protein>
    <submittedName>
        <fullName evidence="9">Abc transporter-like</fullName>
    </submittedName>
</protein>
<evidence type="ECO:0000256" key="7">
    <source>
        <dbReference type="ARBA" id="ARBA00023136"/>
    </source>
</evidence>
<keyword evidence="4" id="KW-1003">Cell membrane</keyword>
<dbReference type="EMBL" id="CAADHO010000002">
    <property type="protein sequence ID" value="VFQ43919.1"/>
    <property type="molecule type" value="Genomic_DNA"/>
</dbReference>
<dbReference type="PANTHER" id="PTHR43297">
    <property type="entry name" value="OLIGOPEPTIDE TRANSPORT ATP-BINDING PROTEIN APPD"/>
    <property type="match status" value="1"/>
</dbReference>
<dbReference type="NCBIfam" id="TIGR01727">
    <property type="entry name" value="oligo_HPY"/>
    <property type="match status" value="1"/>
</dbReference>
<dbReference type="Proteomes" id="UP000507962">
    <property type="component" value="Unassembled WGS sequence"/>
</dbReference>
<comment type="similarity">
    <text evidence="2">Belongs to the ABC transporter superfamily.</text>
</comment>
<reference evidence="9 10" key="1">
    <citation type="submission" date="2019-03" db="EMBL/GenBank/DDBJ databases">
        <authorList>
            <person name="Nijsse B."/>
        </authorList>
    </citation>
    <scope>NUCLEOTIDE SEQUENCE [LARGE SCALE GENOMIC DNA]</scope>
    <source>
        <strain evidence="9">Desulfoluna butyratoxydans MSL71</strain>
    </source>
</reference>